<evidence type="ECO:0000313" key="2">
    <source>
        <dbReference type="EMBL" id="NHZ64931.1"/>
    </source>
</evidence>
<dbReference type="SUPFAM" id="SSF55073">
    <property type="entry name" value="Nucleotide cyclase"/>
    <property type="match status" value="1"/>
</dbReference>
<dbReference type="RefSeq" id="WP_167238964.1">
    <property type="nucleotide sequence ID" value="NZ_WHJF01000067.1"/>
</dbReference>
<dbReference type="Pfam" id="PF00990">
    <property type="entry name" value="GGDEF"/>
    <property type="match status" value="1"/>
</dbReference>
<keyword evidence="3" id="KW-1185">Reference proteome</keyword>
<sequence>MGGDEFVLILPLLGDSGHAARVALKALDALTQPFSVELKQLHLGASIGISVYPDDGLDVDTLMRAADTAMYHAKEMGRGNFQFYTAALNQVVQQRLAVGKRLRQALAQDEFILH</sequence>
<dbReference type="EMBL" id="WHJF01000067">
    <property type="protein sequence ID" value="NHZ64931.1"/>
    <property type="molecule type" value="Genomic_DNA"/>
</dbReference>
<dbReference type="PROSITE" id="PS50887">
    <property type="entry name" value="GGDEF"/>
    <property type="match status" value="1"/>
</dbReference>
<evidence type="ECO:0000259" key="1">
    <source>
        <dbReference type="PROSITE" id="PS50887"/>
    </source>
</evidence>
<reference evidence="2 3" key="1">
    <citation type="submission" date="2019-10" db="EMBL/GenBank/DDBJ databases">
        <title>Taxonomy of Antarctic Massilia spp.: description of Massilia rubra sp. nov., Massilia aquatica sp. nov., Massilia mucilaginosa sp. nov., Massilia frigida sp. nov. isolated from streams, lakes and regoliths.</title>
        <authorList>
            <person name="Holochova P."/>
            <person name="Sedlacek I."/>
            <person name="Kralova S."/>
            <person name="Maslanova I."/>
            <person name="Busse H.-J."/>
            <person name="Stankova E."/>
            <person name="Vrbovska V."/>
            <person name="Kovarovic V."/>
            <person name="Bartak M."/>
            <person name="Svec P."/>
            <person name="Pantucek R."/>
        </authorList>
    </citation>
    <scope>NUCLEOTIDE SEQUENCE [LARGE SCALE GENOMIC DNA]</scope>
    <source>
        <strain evidence="2 3">CCM 8694</strain>
    </source>
</reference>
<dbReference type="Proteomes" id="UP000610594">
    <property type="component" value="Unassembled WGS sequence"/>
</dbReference>
<dbReference type="InterPro" id="IPR000160">
    <property type="entry name" value="GGDEF_dom"/>
</dbReference>
<evidence type="ECO:0000313" key="3">
    <source>
        <dbReference type="Proteomes" id="UP000610594"/>
    </source>
</evidence>
<dbReference type="InterPro" id="IPR029787">
    <property type="entry name" value="Nucleotide_cyclase"/>
</dbReference>
<name>A0ABX0MR93_9BURK</name>
<dbReference type="InterPro" id="IPR043128">
    <property type="entry name" value="Rev_trsase/Diguanyl_cyclase"/>
</dbReference>
<dbReference type="PANTHER" id="PTHR46663:SF3">
    <property type="entry name" value="SLL0267 PROTEIN"/>
    <property type="match status" value="1"/>
</dbReference>
<accession>A0ABX0MR93</accession>
<proteinExistence type="predicted"/>
<dbReference type="CDD" id="cd01949">
    <property type="entry name" value="GGDEF"/>
    <property type="match status" value="1"/>
</dbReference>
<protein>
    <submittedName>
        <fullName evidence="2">Diguanylate cyclase</fullName>
    </submittedName>
</protein>
<dbReference type="NCBIfam" id="TIGR00254">
    <property type="entry name" value="GGDEF"/>
    <property type="match status" value="1"/>
</dbReference>
<feature type="domain" description="GGDEF" evidence="1">
    <location>
        <begin position="1"/>
        <end position="86"/>
    </location>
</feature>
<comment type="caution">
    <text evidence="2">The sequence shown here is derived from an EMBL/GenBank/DDBJ whole genome shotgun (WGS) entry which is preliminary data.</text>
</comment>
<dbReference type="InterPro" id="IPR052163">
    <property type="entry name" value="DGC-Regulatory_Protein"/>
</dbReference>
<dbReference type="Gene3D" id="3.30.70.270">
    <property type="match status" value="1"/>
</dbReference>
<dbReference type="PANTHER" id="PTHR46663">
    <property type="entry name" value="DIGUANYLATE CYCLASE DGCT-RELATED"/>
    <property type="match status" value="1"/>
</dbReference>
<gene>
    <name evidence="2" type="ORF">F1735_21965</name>
</gene>
<organism evidence="2 3">
    <name type="scientific">Massilia genomosp. 1</name>
    <dbReference type="NCBI Taxonomy" id="2609280"/>
    <lineage>
        <taxon>Bacteria</taxon>
        <taxon>Pseudomonadati</taxon>
        <taxon>Pseudomonadota</taxon>
        <taxon>Betaproteobacteria</taxon>
        <taxon>Burkholderiales</taxon>
        <taxon>Oxalobacteraceae</taxon>
        <taxon>Telluria group</taxon>
        <taxon>Massilia</taxon>
    </lineage>
</organism>